<sequence>MKLSTSVLLSLLAVSPLAQAMLPIHIKSYRFIKPSSDENDPSENEVFYVKGLDYQPGGSSGFDADGDSDVLSDAQQCARDTYVFQQLGVNTVRIYSLNPDLNHDECMTILNDAGIYVILDVNSGNYGENLDRSDPWGTYNSQYIGRVFRFIDAFKNYPNVLGFFSGNEVINDEKNYASIDPPYVRAVQRDMKQYIAKHSNRTIPVGYSAANSVDLRLATYRYLQCNSMDGTHVNQAFEESRSDFFGLNTYEWCSGSSDWQSSGYDVLNSTFSDAVIPHLLRVRLQQEPPKNF</sequence>
<keyword evidence="4 7" id="KW-0732">Signal</keyword>
<evidence type="ECO:0000256" key="1">
    <source>
        <dbReference type="ARBA" id="ARBA00004589"/>
    </source>
</evidence>
<keyword evidence="5" id="KW-0325">Glycoprotein</keyword>
<organism evidence="8 9">
    <name type="scientific">Maudiozyma humilis</name>
    <name type="common">Sour dough yeast</name>
    <name type="synonym">Kazachstania humilis</name>
    <dbReference type="NCBI Taxonomy" id="51915"/>
    <lineage>
        <taxon>Eukaryota</taxon>
        <taxon>Fungi</taxon>
        <taxon>Dikarya</taxon>
        <taxon>Ascomycota</taxon>
        <taxon>Saccharomycotina</taxon>
        <taxon>Saccharomycetes</taxon>
        <taxon>Saccharomycetales</taxon>
        <taxon>Saccharomycetaceae</taxon>
        <taxon>Maudiozyma</taxon>
    </lineage>
</organism>
<dbReference type="GO" id="GO:0016740">
    <property type="term" value="F:transferase activity"/>
    <property type="evidence" value="ECO:0007669"/>
    <property type="project" value="UniProtKB-KW"/>
</dbReference>
<keyword evidence="7" id="KW-0808">Transferase</keyword>
<protein>
    <recommendedName>
        <fullName evidence="7">1,3-beta-glucanosyltransferase</fullName>
        <ecNumber evidence="7">2.4.1.-</ecNumber>
    </recommendedName>
</protein>
<feature type="chain" id="PRO_5043111939" description="1,3-beta-glucanosyltransferase" evidence="7">
    <location>
        <begin position="21"/>
        <end position="292"/>
    </location>
</feature>
<dbReference type="GO" id="GO:0031505">
    <property type="term" value="P:fungal-type cell wall organization"/>
    <property type="evidence" value="ECO:0007669"/>
    <property type="project" value="TreeGrafter"/>
</dbReference>
<dbReference type="Gene3D" id="3.20.20.80">
    <property type="entry name" value="Glycosidases"/>
    <property type="match status" value="1"/>
</dbReference>
<evidence type="ECO:0000256" key="3">
    <source>
        <dbReference type="ARBA" id="ARBA00022622"/>
    </source>
</evidence>
<evidence type="ECO:0000313" key="9">
    <source>
        <dbReference type="Proteomes" id="UP001377567"/>
    </source>
</evidence>
<evidence type="ECO:0000256" key="7">
    <source>
        <dbReference type="RuleBase" id="RU361209"/>
    </source>
</evidence>
<keyword evidence="3 7" id="KW-0336">GPI-anchor</keyword>
<evidence type="ECO:0000256" key="4">
    <source>
        <dbReference type="ARBA" id="ARBA00022729"/>
    </source>
</evidence>
<keyword evidence="7" id="KW-0472">Membrane</keyword>
<reference evidence="8 9" key="1">
    <citation type="journal article" date="2023" name="Elife">
        <title>Identification of key yeast species and microbe-microbe interactions impacting larval growth of Drosophila in the wild.</title>
        <authorList>
            <person name="Mure A."/>
            <person name="Sugiura Y."/>
            <person name="Maeda R."/>
            <person name="Honda K."/>
            <person name="Sakurai N."/>
            <person name="Takahashi Y."/>
            <person name="Watada M."/>
            <person name="Katoh T."/>
            <person name="Gotoh A."/>
            <person name="Gotoh Y."/>
            <person name="Taniguchi I."/>
            <person name="Nakamura K."/>
            <person name="Hayashi T."/>
            <person name="Katayama T."/>
            <person name="Uemura T."/>
            <person name="Hattori Y."/>
        </authorList>
    </citation>
    <scope>NUCLEOTIDE SEQUENCE [LARGE SCALE GENOMIC DNA]</scope>
    <source>
        <strain evidence="8 9">KH-74</strain>
    </source>
</reference>
<evidence type="ECO:0000256" key="2">
    <source>
        <dbReference type="ARBA" id="ARBA00007528"/>
    </source>
</evidence>
<evidence type="ECO:0000313" key="8">
    <source>
        <dbReference type="EMBL" id="GMM56934.1"/>
    </source>
</evidence>
<dbReference type="Proteomes" id="UP001377567">
    <property type="component" value="Unassembled WGS sequence"/>
</dbReference>
<dbReference type="SUPFAM" id="SSF51445">
    <property type="entry name" value="(Trans)glycosidases"/>
    <property type="match status" value="1"/>
</dbReference>
<keyword evidence="6" id="KW-0961">Cell wall biogenesis/degradation</keyword>
<gene>
    <name evidence="8" type="ORF">DAKH74_035500</name>
</gene>
<dbReference type="PANTHER" id="PTHR31468:SF4">
    <property type="entry name" value="1,3-BETA-GLUCANOSYLTRANSFERASE GAS3-RELATED"/>
    <property type="match status" value="1"/>
</dbReference>
<dbReference type="PANTHER" id="PTHR31468">
    <property type="entry name" value="1,3-BETA-GLUCANOSYLTRANSFERASE GAS1"/>
    <property type="match status" value="1"/>
</dbReference>
<keyword evidence="7" id="KW-0449">Lipoprotein</keyword>
<accession>A0AAV5RZA4</accession>
<name>A0AAV5RZA4_MAUHU</name>
<dbReference type="GO" id="GO:0071970">
    <property type="term" value="P:fungal-type cell wall (1-&gt;3)-beta-D-glucan biosynthetic process"/>
    <property type="evidence" value="ECO:0007669"/>
    <property type="project" value="TreeGrafter"/>
</dbReference>
<dbReference type="AlphaFoldDB" id="A0AAV5RZA4"/>
<proteinExistence type="inferred from homology"/>
<comment type="caution">
    <text evidence="8">The sequence shown here is derived from an EMBL/GenBank/DDBJ whole genome shotgun (WGS) entry which is preliminary data.</text>
</comment>
<keyword evidence="9" id="KW-1185">Reference proteome</keyword>
<comment type="function">
    <text evidence="7">Splits internally a 1,3-beta-glucan molecule and transfers the newly generated reducing end (the donor) to the non-reducing end of another 1,3-beta-glucan molecule (the acceptor) forming a 1,3-beta linkage, resulting in the elongation of 1,3-beta-glucan chains in the cell wall.</text>
</comment>
<dbReference type="EMBL" id="BTGD01000010">
    <property type="protein sequence ID" value="GMM56934.1"/>
    <property type="molecule type" value="Genomic_DNA"/>
</dbReference>
<comment type="subcellular location">
    <subcellularLocation>
        <location evidence="7">Cell membrane</location>
        <topology evidence="7">Lipid-anchor</topology>
        <topology evidence="7">GPI-anchor</topology>
    </subcellularLocation>
    <subcellularLocation>
        <location evidence="1">Membrane</location>
        <topology evidence="1">Lipid-anchor</topology>
        <topology evidence="1">GPI-anchor</topology>
    </subcellularLocation>
</comment>
<dbReference type="Pfam" id="PF03198">
    <property type="entry name" value="Glyco_hydro_72"/>
    <property type="match status" value="1"/>
</dbReference>
<dbReference type="GO" id="GO:0098552">
    <property type="term" value="C:side of membrane"/>
    <property type="evidence" value="ECO:0007669"/>
    <property type="project" value="UniProtKB-KW"/>
</dbReference>
<dbReference type="GO" id="GO:0005886">
    <property type="term" value="C:plasma membrane"/>
    <property type="evidence" value="ECO:0007669"/>
    <property type="project" value="UniProtKB-SubCell"/>
</dbReference>
<dbReference type="InterPro" id="IPR004886">
    <property type="entry name" value="Glucanosyltransferase"/>
</dbReference>
<evidence type="ECO:0000256" key="6">
    <source>
        <dbReference type="ARBA" id="ARBA00023316"/>
    </source>
</evidence>
<dbReference type="EC" id="2.4.1.-" evidence="7"/>
<dbReference type="InterPro" id="IPR017853">
    <property type="entry name" value="GH"/>
</dbReference>
<evidence type="ECO:0000256" key="5">
    <source>
        <dbReference type="ARBA" id="ARBA00023180"/>
    </source>
</evidence>
<comment type="similarity">
    <text evidence="2 7">Belongs to the glycosyl hydrolase 72 family.</text>
</comment>
<feature type="signal peptide" evidence="7">
    <location>
        <begin position="1"/>
        <end position="20"/>
    </location>
</feature>